<feature type="compositionally biased region" description="Low complexity" evidence="1">
    <location>
        <begin position="329"/>
        <end position="354"/>
    </location>
</feature>
<feature type="compositionally biased region" description="Polar residues" evidence="1">
    <location>
        <begin position="17"/>
        <end position="26"/>
    </location>
</feature>
<dbReference type="EMBL" id="JARBJD010000215">
    <property type="protein sequence ID" value="KAK2946933.1"/>
    <property type="molecule type" value="Genomic_DNA"/>
</dbReference>
<gene>
    <name evidence="3" type="ORF">BLNAU_18157</name>
</gene>
<name>A0ABQ9X5R0_9EUKA</name>
<feature type="transmembrane region" description="Helical" evidence="2">
    <location>
        <begin position="768"/>
        <end position="788"/>
    </location>
</feature>
<feature type="compositionally biased region" description="Basic and acidic residues" evidence="1">
    <location>
        <begin position="214"/>
        <end position="250"/>
    </location>
</feature>
<organism evidence="3 4">
    <name type="scientific">Blattamonas nauphoetae</name>
    <dbReference type="NCBI Taxonomy" id="2049346"/>
    <lineage>
        <taxon>Eukaryota</taxon>
        <taxon>Metamonada</taxon>
        <taxon>Preaxostyla</taxon>
        <taxon>Oxymonadida</taxon>
        <taxon>Blattamonas</taxon>
    </lineage>
</organism>
<evidence type="ECO:0000313" key="4">
    <source>
        <dbReference type="Proteomes" id="UP001281761"/>
    </source>
</evidence>
<feature type="compositionally biased region" description="Low complexity" evidence="1">
    <location>
        <begin position="151"/>
        <end position="160"/>
    </location>
</feature>
<comment type="caution">
    <text evidence="3">The sequence shown here is derived from an EMBL/GenBank/DDBJ whole genome shotgun (WGS) entry which is preliminary data.</text>
</comment>
<feature type="compositionally biased region" description="Polar residues" evidence="1">
    <location>
        <begin position="126"/>
        <end position="150"/>
    </location>
</feature>
<reference evidence="3 4" key="1">
    <citation type="journal article" date="2022" name="bioRxiv">
        <title>Genomics of Preaxostyla Flagellates Illuminates Evolutionary Transitions and the Path Towards Mitochondrial Loss.</title>
        <authorList>
            <person name="Novak L.V.F."/>
            <person name="Treitli S.C."/>
            <person name="Pyrih J."/>
            <person name="Halakuc P."/>
            <person name="Pipaliya S.V."/>
            <person name="Vacek V."/>
            <person name="Brzon O."/>
            <person name="Soukal P."/>
            <person name="Eme L."/>
            <person name="Dacks J.B."/>
            <person name="Karnkowska A."/>
            <person name="Elias M."/>
            <person name="Hampl V."/>
        </authorList>
    </citation>
    <scope>NUCLEOTIDE SEQUENCE [LARGE SCALE GENOMIC DNA]</scope>
    <source>
        <strain evidence="3">NAU3</strain>
        <tissue evidence="3">Gut</tissue>
    </source>
</reference>
<feature type="transmembrane region" description="Helical" evidence="2">
    <location>
        <begin position="390"/>
        <end position="410"/>
    </location>
</feature>
<feature type="compositionally biased region" description="Polar residues" evidence="1">
    <location>
        <begin position="53"/>
        <end position="70"/>
    </location>
</feature>
<keyword evidence="4" id="KW-1185">Reference proteome</keyword>
<evidence type="ECO:0000313" key="3">
    <source>
        <dbReference type="EMBL" id="KAK2946933.1"/>
    </source>
</evidence>
<keyword evidence="2" id="KW-0812">Transmembrane</keyword>
<accession>A0ABQ9X5R0</accession>
<evidence type="ECO:0000256" key="2">
    <source>
        <dbReference type="SAM" id="Phobius"/>
    </source>
</evidence>
<evidence type="ECO:0000256" key="1">
    <source>
        <dbReference type="SAM" id="MobiDB-lite"/>
    </source>
</evidence>
<sequence>MSDKPPTPPIERRITRSMSRAPSVQPDTPRENTPIIQPSPSPSGKSRYLRYSPTITPFTLGEQTPKSILRQSHVPMPSESAQQSLVTPGTGRRQNRVQLPPITNDTPMLEKKNQHDKQEGSFSDPALSSPQSVFSSPFAVTSSTHASNRASSLSSEVSPSHHTLRNNQQFQSEPFVSPEVVRIATSHIDTSAGVEEATGPIRRSSMEREEETESQEKPNRLTLSEKKALDQEEKRRKQEEKRQLDEENRRNSTSTNPTPDQPDGHPTIAPKQDPPKKRTVLVEKVVVWTKNLGKKKESNNHQEQSDLLLPPAAPATHHSSQHGRGRSGTGRSSHFSHSLSRSPPRSREPSMSLSTAQQQTNTDPPVPQSPLFIPSEVFNSRINMKRRKQLQIFGVGLCSYAVVALLVHFLSVPNLSFSPTHILHPTTHTLSPVLNSTSLWPCPPHMLCITSNTNDTTATILQADFGYFLKNRTNFSFLPTRPLPPSTGFRRSLSSFLAHLSALIFPIRRRLVSIAHPSIPILTKHFIETTQTQRMRVECRLVGVRNLKGDRFLTTECLDEGNANVREVQLREFLNQTQENDITRFISDFHTKTTHSLLPPLSEESAVDERTVRREVLKQSVVRSSSASTSLTQTQQTLNASDSPSRESVFSQSSQISSQLFPTTSPNEESQSNSSSESDINTEVISNPSSDPHSRLTLLFNHTITSALLDRVAIEAVNSGRVVFDLISRSYSADLSHTHLPIKCSLVRTGKAIVRLTSIFIRNYIKSVLILSLLAALLVFLISLIRALPRILKRDVEMVVSILSFVDKTLRHQSPHFMTLSPSSHAVFRKSTVRKALRGLCGPWLWNLRWLVVQRTLRKEWVKITPKPDTDNSPRFSNRILVFLCRIFQDEFWVLREEVQIENNLDLFVQWKNQNLSTTSLTQLISRAEPHYSAPLGQEGINTLEARIADLRRKAEKAVGLLVKDLNQMMGVELMSDWEEGLTQDFLTSLPLFPRLFG</sequence>
<feature type="region of interest" description="Disordered" evidence="1">
    <location>
        <begin position="1"/>
        <end position="280"/>
    </location>
</feature>
<feature type="region of interest" description="Disordered" evidence="1">
    <location>
        <begin position="310"/>
        <end position="371"/>
    </location>
</feature>
<feature type="compositionally biased region" description="Polar residues" evidence="1">
    <location>
        <begin position="165"/>
        <end position="174"/>
    </location>
</feature>
<keyword evidence="2" id="KW-1133">Transmembrane helix</keyword>
<feature type="compositionally biased region" description="Low complexity" evidence="1">
    <location>
        <begin position="623"/>
        <end position="683"/>
    </location>
</feature>
<feature type="compositionally biased region" description="Polar residues" evidence="1">
    <location>
        <begin position="34"/>
        <end position="44"/>
    </location>
</feature>
<feature type="region of interest" description="Disordered" evidence="1">
    <location>
        <begin position="623"/>
        <end position="691"/>
    </location>
</feature>
<feature type="compositionally biased region" description="Basic and acidic residues" evidence="1">
    <location>
        <begin position="108"/>
        <end position="119"/>
    </location>
</feature>
<dbReference type="Proteomes" id="UP001281761">
    <property type="component" value="Unassembled WGS sequence"/>
</dbReference>
<protein>
    <submittedName>
        <fullName evidence="3">Uncharacterized protein</fullName>
    </submittedName>
</protein>
<proteinExistence type="predicted"/>
<keyword evidence="2" id="KW-0472">Membrane</keyword>